<dbReference type="GeneID" id="54478222"/>
<evidence type="ECO:0000313" key="4">
    <source>
        <dbReference type="Proteomes" id="UP000799767"/>
    </source>
</evidence>
<keyword evidence="4" id="KW-1185">Reference proteome</keyword>
<name>A0A6A6PS43_9PEZI</name>
<dbReference type="Proteomes" id="UP000799767">
    <property type="component" value="Unassembled WGS sequence"/>
</dbReference>
<dbReference type="RefSeq" id="XP_033588863.1">
    <property type="nucleotide sequence ID" value="XM_033737220.1"/>
</dbReference>
<proteinExistence type="predicted"/>
<feature type="transmembrane region" description="Helical" evidence="2">
    <location>
        <begin position="222"/>
        <end position="246"/>
    </location>
</feature>
<feature type="region of interest" description="Disordered" evidence="1">
    <location>
        <begin position="28"/>
        <end position="53"/>
    </location>
</feature>
<feature type="transmembrane region" description="Helical" evidence="2">
    <location>
        <begin position="100"/>
        <end position="119"/>
    </location>
</feature>
<evidence type="ECO:0000256" key="1">
    <source>
        <dbReference type="SAM" id="MobiDB-lite"/>
    </source>
</evidence>
<organism evidence="3 4">
    <name type="scientific">Neohortaea acidophila</name>
    <dbReference type="NCBI Taxonomy" id="245834"/>
    <lineage>
        <taxon>Eukaryota</taxon>
        <taxon>Fungi</taxon>
        <taxon>Dikarya</taxon>
        <taxon>Ascomycota</taxon>
        <taxon>Pezizomycotina</taxon>
        <taxon>Dothideomycetes</taxon>
        <taxon>Dothideomycetidae</taxon>
        <taxon>Mycosphaerellales</taxon>
        <taxon>Teratosphaeriaceae</taxon>
        <taxon>Neohortaea</taxon>
    </lineage>
</organism>
<keyword evidence="2" id="KW-1133">Transmembrane helix</keyword>
<accession>A0A6A6PS43</accession>
<gene>
    <name evidence="3" type="ORF">BDY17DRAFT_324588</name>
</gene>
<evidence type="ECO:0000313" key="3">
    <source>
        <dbReference type="EMBL" id="KAF2482293.1"/>
    </source>
</evidence>
<protein>
    <submittedName>
        <fullName evidence="3">Uncharacterized protein</fullName>
    </submittedName>
</protein>
<sequence length="768" mass="84156">MDLGRPQRGVHEDTTSLIKAHRSEVGEYEPSLTSQYVDEAGEDGDPYGHTRAKAQPLERKSTLTVAPGLIPLRRLSSAPSKEVGESSTTSFKFERHIPRAMANTLGPLFVLAYFLLVIYEYLLRPAVQGVILSRAINANVVFFFWVILSIFILDWAKSAIAGFEAAALMKPRLAPSSAIHLSWHLERNWGSIGGWYKAALYSFNYWSGKIGRKSNAHWDGPGLLWCYLALSSLLFFIAVPLLGLTMNLADGVRLSSENVVILGPNQNTFDDRTNLEVADLARNTWRQGLSTSPVYPTVFYAAENGSQSFSDSYFDDLIQEIYIADNTSMPSPNRNVTYFSGPRVATRAHGNAWGLLSSISCAPANIYTGLDLVKVTSKSNWSAPGISSDTFNNLPLLFINSSWYFDSTPLAIYFKDSSFGIDFEYLVAISDSDFDVDNDPGNPEYDDTSKQPIHGAFEIAIWQAQVPGFDSNPTLEAMAKSPFVESSNGSLGYGVRCEGSSSTGFANLDAMKRTFSDFTKAPSQLAAKAEAASNNNSPLIEFPGIMSINWLVFTALTKIIPGLAITPPSCVPNGISPSFDPTCNLFYSANLATGGIPYLANITKDGFTGPILRQSVITPARMTLAAYKIFGQTAAAMMAQGPGNWTTDALKGVVPATDLVAGPIPWQLVLALLVAWVLVTAVPQLWTFAEKRWSATLDAFELFRFGAEYRDAVQRFESNEAPENKVLRQLPGMVGDLESTKRRGFIGLSWQPADAEKEYMNNRAEARK</sequence>
<reference evidence="3" key="1">
    <citation type="journal article" date="2020" name="Stud. Mycol.">
        <title>101 Dothideomycetes genomes: a test case for predicting lifestyles and emergence of pathogens.</title>
        <authorList>
            <person name="Haridas S."/>
            <person name="Albert R."/>
            <person name="Binder M."/>
            <person name="Bloem J."/>
            <person name="Labutti K."/>
            <person name="Salamov A."/>
            <person name="Andreopoulos B."/>
            <person name="Baker S."/>
            <person name="Barry K."/>
            <person name="Bills G."/>
            <person name="Bluhm B."/>
            <person name="Cannon C."/>
            <person name="Castanera R."/>
            <person name="Culley D."/>
            <person name="Daum C."/>
            <person name="Ezra D."/>
            <person name="Gonzalez J."/>
            <person name="Henrissat B."/>
            <person name="Kuo A."/>
            <person name="Liang C."/>
            <person name="Lipzen A."/>
            <person name="Lutzoni F."/>
            <person name="Magnuson J."/>
            <person name="Mondo S."/>
            <person name="Nolan M."/>
            <person name="Ohm R."/>
            <person name="Pangilinan J."/>
            <person name="Park H.-J."/>
            <person name="Ramirez L."/>
            <person name="Alfaro M."/>
            <person name="Sun H."/>
            <person name="Tritt A."/>
            <person name="Yoshinaga Y."/>
            <person name="Zwiers L.-H."/>
            <person name="Turgeon B."/>
            <person name="Goodwin S."/>
            <person name="Spatafora J."/>
            <person name="Crous P."/>
            <person name="Grigoriev I."/>
        </authorList>
    </citation>
    <scope>NUCLEOTIDE SEQUENCE</scope>
    <source>
        <strain evidence="3">CBS 113389</strain>
    </source>
</reference>
<feature type="transmembrane region" description="Helical" evidence="2">
    <location>
        <begin position="131"/>
        <end position="153"/>
    </location>
</feature>
<dbReference type="EMBL" id="MU001636">
    <property type="protein sequence ID" value="KAF2482293.1"/>
    <property type="molecule type" value="Genomic_DNA"/>
</dbReference>
<dbReference type="OrthoDB" id="5287717at2759"/>
<keyword evidence="2" id="KW-0812">Transmembrane</keyword>
<dbReference type="AlphaFoldDB" id="A0A6A6PS43"/>
<evidence type="ECO:0000256" key="2">
    <source>
        <dbReference type="SAM" id="Phobius"/>
    </source>
</evidence>
<keyword evidence="2" id="KW-0472">Membrane</keyword>